<feature type="chain" id="PRO_5035270455" evidence="9">
    <location>
        <begin position="18"/>
        <end position="174"/>
    </location>
</feature>
<keyword evidence="3 9" id="KW-0732">Signal</keyword>
<keyword evidence="12" id="KW-1185">Reference proteome</keyword>
<dbReference type="InterPro" id="IPR016085">
    <property type="entry name" value="Protease_inh_B-barrel_dom"/>
</dbReference>
<dbReference type="EMBL" id="JACVVX010000001">
    <property type="protein sequence ID" value="MBD0413968.1"/>
    <property type="molecule type" value="Genomic_DNA"/>
</dbReference>
<accession>A0A8J6U161</accession>
<evidence type="ECO:0000256" key="4">
    <source>
        <dbReference type="ARBA" id="ARBA00023136"/>
    </source>
</evidence>
<feature type="region of interest" description="Disordered" evidence="8">
    <location>
        <begin position="148"/>
        <end position="174"/>
    </location>
</feature>
<dbReference type="RefSeq" id="WP_188163357.1">
    <property type="nucleotide sequence ID" value="NZ_JACVVX010000001.1"/>
</dbReference>
<dbReference type="GO" id="GO:0009279">
    <property type="term" value="C:cell outer membrane"/>
    <property type="evidence" value="ECO:0007669"/>
    <property type="project" value="UniProtKB-SubCell"/>
</dbReference>
<feature type="compositionally biased region" description="Polar residues" evidence="8">
    <location>
        <begin position="67"/>
        <end position="79"/>
    </location>
</feature>
<name>A0A8J6U161_9HYPH</name>
<gene>
    <name evidence="11" type="ORF">ICI42_04810</name>
</gene>
<dbReference type="PROSITE" id="PS51257">
    <property type="entry name" value="PROKAR_LIPOPROTEIN"/>
    <property type="match status" value="1"/>
</dbReference>
<comment type="caution">
    <text evidence="11">The sequence shown here is derived from an EMBL/GenBank/DDBJ whole genome shotgun (WGS) entry which is preliminary data.</text>
</comment>
<dbReference type="Proteomes" id="UP000643405">
    <property type="component" value="Unassembled WGS sequence"/>
</dbReference>
<keyword evidence="6" id="KW-0998">Cell outer membrane</keyword>
<feature type="signal peptide" evidence="9">
    <location>
        <begin position="1"/>
        <end position="17"/>
    </location>
</feature>
<reference evidence="11" key="1">
    <citation type="submission" date="2020-09" db="EMBL/GenBank/DDBJ databases">
        <title>Genome seq and assembly of Tianweitania sp.</title>
        <authorList>
            <person name="Chhetri G."/>
        </authorList>
    </citation>
    <scope>NUCLEOTIDE SEQUENCE</scope>
    <source>
        <strain evidence="11">Rool2</strain>
    </source>
</reference>
<evidence type="ECO:0000256" key="3">
    <source>
        <dbReference type="ARBA" id="ARBA00022729"/>
    </source>
</evidence>
<dbReference type="PIRSF" id="PIRSF034005">
    <property type="entry name" value="OM_lipoprot_Omp19_bac"/>
    <property type="match status" value="1"/>
</dbReference>
<feature type="compositionally biased region" description="Polar residues" evidence="8">
    <location>
        <begin position="162"/>
        <end position="174"/>
    </location>
</feature>
<evidence type="ECO:0000256" key="2">
    <source>
        <dbReference type="ARBA" id="ARBA00007138"/>
    </source>
</evidence>
<evidence type="ECO:0000256" key="5">
    <source>
        <dbReference type="ARBA" id="ARBA00023139"/>
    </source>
</evidence>
<evidence type="ECO:0000256" key="8">
    <source>
        <dbReference type="SAM" id="MobiDB-lite"/>
    </source>
</evidence>
<protein>
    <submittedName>
        <fullName evidence="11">Protease inhibitor Inh/omp19 family protein</fullName>
    </submittedName>
</protein>
<dbReference type="SUPFAM" id="SSF50882">
    <property type="entry name" value="beta-Barrel protease inhibitors"/>
    <property type="match status" value="1"/>
</dbReference>
<keyword evidence="7" id="KW-0449">Lipoprotein</keyword>
<sequence>MALSKMALVALSFAALAAASGCQSSRFSEVNAGPAPLPPAPAGTVTSGQLPPPATPAPASQFPTPPNTQVASLPPQTDPNAPDLTAGSVAGVWNASVSGQNCRIATPQTKFGQGFRAGPLRCPAPLDGVKSWNVAGKQLTLYDENGSTLASLSSSSQGRFDGQTSNGLPLSLSR</sequence>
<organism evidence="11 12">
    <name type="scientific">Oryzicola mucosus</name>
    <dbReference type="NCBI Taxonomy" id="2767425"/>
    <lineage>
        <taxon>Bacteria</taxon>
        <taxon>Pseudomonadati</taxon>
        <taxon>Pseudomonadota</taxon>
        <taxon>Alphaproteobacteria</taxon>
        <taxon>Hyphomicrobiales</taxon>
        <taxon>Phyllobacteriaceae</taxon>
        <taxon>Oryzicola</taxon>
    </lineage>
</organism>
<evidence type="ECO:0000259" key="10">
    <source>
        <dbReference type="Pfam" id="PF02974"/>
    </source>
</evidence>
<dbReference type="InterPro" id="IPR021140">
    <property type="entry name" value="Inh/Omp19"/>
</dbReference>
<dbReference type="GO" id="GO:0004866">
    <property type="term" value="F:endopeptidase inhibitor activity"/>
    <property type="evidence" value="ECO:0007669"/>
    <property type="project" value="InterPro"/>
</dbReference>
<evidence type="ECO:0000256" key="7">
    <source>
        <dbReference type="ARBA" id="ARBA00023288"/>
    </source>
</evidence>
<comment type="similarity">
    <text evidence="2">Belongs to the rhizobiaceae omp19 lipoprotein family.</text>
</comment>
<dbReference type="Gene3D" id="2.40.128.10">
    <property type="match status" value="1"/>
</dbReference>
<comment type="subcellular location">
    <subcellularLocation>
        <location evidence="1">Cell outer membrane</location>
        <topology evidence="1">Lipid-anchor</topology>
    </subcellularLocation>
</comment>
<dbReference type="Pfam" id="PF02974">
    <property type="entry name" value="Inh"/>
    <property type="match status" value="1"/>
</dbReference>
<evidence type="ECO:0000313" key="11">
    <source>
        <dbReference type="EMBL" id="MBD0413968.1"/>
    </source>
</evidence>
<feature type="region of interest" description="Disordered" evidence="8">
    <location>
        <begin position="27"/>
        <end position="87"/>
    </location>
</feature>
<proteinExistence type="inferred from homology"/>
<keyword evidence="5" id="KW-0564">Palmitate</keyword>
<evidence type="ECO:0000313" key="12">
    <source>
        <dbReference type="Proteomes" id="UP000643405"/>
    </source>
</evidence>
<evidence type="ECO:0000256" key="6">
    <source>
        <dbReference type="ARBA" id="ARBA00023237"/>
    </source>
</evidence>
<dbReference type="InterPro" id="IPR010571">
    <property type="entry name" value="OM_lipoprot_Omp19_bac"/>
</dbReference>
<feature type="domain" description="Alkaline proteinase inhibitor/ Outer membrane lipoprotein Omp19" evidence="10">
    <location>
        <begin position="84"/>
        <end position="174"/>
    </location>
</feature>
<dbReference type="AlphaFoldDB" id="A0A8J6U161"/>
<evidence type="ECO:0000256" key="9">
    <source>
        <dbReference type="SAM" id="SignalP"/>
    </source>
</evidence>
<keyword evidence="4" id="KW-0472">Membrane</keyword>
<evidence type="ECO:0000256" key="1">
    <source>
        <dbReference type="ARBA" id="ARBA00004459"/>
    </source>
</evidence>